<organism evidence="2 3">
    <name type="scientific">Candidatus Buchananbacteria bacterium RIFCSPHIGHO2_01_FULL_39_8</name>
    <dbReference type="NCBI Taxonomy" id="1797533"/>
    <lineage>
        <taxon>Bacteria</taxon>
        <taxon>Candidatus Buchananiibacteriota</taxon>
    </lineage>
</organism>
<reference evidence="2 3" key="1">
    <citation type="journal article" date="2016" name="Nat. Commun.">
        <title>Thousands of microbial genomes shed light on interconnected biogeochemical processes in an aquifer system.</title>
        <authorList>
            <person name="Anantharaman K."/>
            <person name="Brown C.T."/>
            <person name="Hug L.A."/>
            <person name="Sharon I."/>
            <person name="Castelle C.J."/>
            <person name="Probst A.J."/>
            <person name="Thomas B.C."/>
            <person name="Singh A."/>
            <person name="Wilkins M.J."/>
            <person name="Karaoz U."/>
            <person name="Brodie E.L."/>
            <person name="Williams K.H."/>
            <person name="Hubbard S.S."/>
            <person name="Banfield J.F."/>
        </authorList>
    </citation>
    <scope>NUCLEOTIDE SEQUENCE [LARGE SCALE GENOMIC DNA]</scope>
</reference>
<dbReference type="GO" id="GO:0051536">
    <property type="term" value="F:iron-sulfur cluster binding"/>
    <property type="evidence" value="ECO:0007669"/>
    <property type="project" value="InterPro"/>
</dbReference>
<dbReference type="Proteomes" id="UP000176241">
    <property type="component" value="Unassembled WGS sequence"/>
</dbReference>
<dbReference type="STRING" id="1797533.A2731_03545"/>
<comment type="caution">
    <text evidence="2">The sequence shown here is derived from an EMBL/GenBank/DDBJ whole genome shotgun (WGS) entry which is preliminary data.</text>
</comment>
<dbReference type="Gene3D" id="3.90.1010.10">
    <property type="match status" value="1"/>
</dbReference>
<feature type="domain" description="NIF system FeS cluster assembly NifU N-terminal" evidence="1">
    <location>
        <begin position="3"/>
        <end position="131"/>
    </location>
</feature>
<gene>
    <name evidence="2" type="ORF">A2731_03545</name>
</gene>
<dbReference type="Pfam" id="PF01592">
    <property type="entry name" value="NifU_N"/>
    <property type="match status" value="1"/>
</dbReference>
<accession>A0A1G1XU59</accession>
<sequence length="150" mass="16575">MSYTEEVLKHFRNPHNQGQIPNADAIGEVGNPLCGDIMKIYLKINKTEGKPDLENDKIEDIKFETLGCAAAIACSSILTDMAKGKNLQEAFDIKKTDIVNGLGDLPPIKVHCSVLASDGLKVAIQNYLKKYQVLDNYPAIKSFQVKECIH</sequence>
<dbReference type="SUPFAM" id="SSF82649">
    <property type="entry name" value="SufE/NifU"/>
    <property type="match status" value="1"/>
</dbReference>
<name>A0A1G1XU59_9BACT</name>
<proteinExistence type="predicted"/>
<evidence type="ECO:0000313" key="2">
    <source>
        <dbReference type="EMBL" id="OGY43130.1"/>
    </source>
</evidence>
<dbReference type="GO" id="GO:0005506">
    <property type="term" value="F:iron ion binding"/>
    <property type="evidence" value="ECO:0007669"/>
    <property type="project" value="InterPro"/>
</dbReference>
<evidence type="ECO:0000259" key="1">
    <source>
        <dbReference type="Pfam" id="PF01592"/>
    </source>
</evidence>
<dbReference type="CDD" id="cd06664">
    <property type="entry name" value="IscU_like"/>
    <property type="match status" value="1"/>
</dbReference>
<dbReference type="EMBL" id="MHIC01000053">
    <property type="protein sequence ID" value="OGY43130.1"/>
    <property type="molecule type" value="Genomic_DNA"/>
</dbReference>
<protein>
    <recommendedName>
        <fullName evidence="1">NIF system FeS cluster assembly NifU N-terminal domain-containing protein</fullName>
    </recommendedName>
</protein>
<evidence type="ECO:0000313" key="3">
    <source>
        <dbReference type="Proteomes" id="UP000176241"/>
    </source>
</evidence>
<dbReference type="GO" id="GO:0016226">
    <property type="term" value="P:iron-sulfur cluster assembly"/>
    <property type="evidence" value="ECO:0007669"/>
    <property type="project" value="InterPro"/>
</dbReference>
<dbReference type="InterPro" id="IPR002871">
    <property type="entry name" value="NIF_FeS_clus_asmbl_NifU_N"/>
</dbReference>
<dbReference type="AlphaFoldDB" id="A0A1G1XU59"/>
<dbReference type="PANTHER" id="PTHR10093">
    <property type="entry name" value="IRON-SULFUR CLUSTER ASSEMBLY ENZYME NIFU HOMOLOG"/>
    <property type="match status" value="1"/>
</dbReference>